<protein>
    <submittedName>
        <fullName evidence="1">Uncharacterized protein</fullName>
    </submittedName>
</protein>
<dbReference type="AlphaFoldDB" id="A0A6C0AMP5"/>
<organism evidence="1">
    <name type="scientific">viral metagenome</name>
    <dbReference type="NCBI Taxonomy" id="1070528"/>
    <lineage>
        <taxon>unclassified sequences</taxon>
        <taxon>metagenomes</taxon>
        <taxon>organismal metagenomes</taxon>
    </lineage>
</organism>
<evidence type="ECO:0000313" key="1">
    <source>
        <dbReference type="EMBL" id="QHS80886.1"/>
    </source>
</evidence>
<reference evidence="1" key="1">
    <citation type="journal article" date="2020" name="Nature">
        <title>Giant virus diversity and host interactions through global metagenomics.</title>
        <authorList>
            <person name="Schulz F."/>
            <person name="Roux S."/>
            <person name="Paez-Espino D."/>
            <person name="Jungbluth S."/>
            <person name="Walsh D.A."/>
            <person name="Denef V.J."/>
            <person name="McMahon K.D."/>
            <person name="Konstantinidis K.T."/>
            <person name="Eloe-Fadrosh E.A."/>
            <person name="Kyrpides N.C."/>
            <person name="Woyke T."/>
        </authorList>
    </citation>
    <scope>NUCLEOTIDE SEQUENCE</scope>
    <source>
        <strain evidence="1">GVMAG-S-1091796-13</strain>
    </source>
</reference>
<dbReference type="EMBL" id="MN740725">
    <property type="protein sequence ID" value="QHS80886.1"/>
    <property type="molecule type" value="Genomic_DNA"/>
</dbReference>
<name>A0A6C0AMP5_9ZZZZ</name>
<accession>A0A6C0AMP5</accession>
<proteinExistence type="predicted"/>
<sequence>MEHIMDMFNNKLFFNFIFKYKSKIKNKLNN</sequence>